<gene>
    <name evidence="3" type="ORF">EOD73_08680</name>
</gene>
<keyword evidence="2" id="KW-0732">Signal</keyword>
<evidence type="ECO:0000313" key="3">
    <source>
        <dbReference type="EMBL" id="RVT86106.1"/>
    </source>
</evidence>
<protein>
    <recommendedName>
        <fullName evidence="5">Periplasmic heavy metal sensor</fullName>
    </recommendedName>
</protein>
<evidence type="ECO:0000256" key="2">
    <source>
        <dbReference type="SAM" id="SignalP"/>
    </source>
</evidence>
<sequence>MTHRFSTLSAWALALAMAATAVQAQPAGERRPPPPPSASELQRELGLEAAKAEQVAALMARHGEARQQLHERQRGELEALLSAEQLRQLKRARPEHGERQGRAVERQR</sequence>
<evidence type="ECO:0000256" key="1">
    <source>
        <dbReference type="SAM" id="MobiDB-lite"/>
    </source>
</evidence>
<feature type="region of interest" description="Disordered" evidence="1">
    <location>
        <begin position="88"/>
        <end position="108"/>
    </location>
</feature>
<dbReference type="Proteomes" id="UP000288587">
    <property type="component" value="Unassembled WGS sequence"/>
</dbReference>
<proteinExistence type="predicted"/>
<reference evidence="3 4" key="1">
    <citation type="submission" date="2019-01" db="EMBL/GenBank/DDBJ databases">
        <authorList>
            <person name="Chen W.-M."/>
        </authorList>
    </citation>
    <scope>NUCLEOTIDE SEQUENCE [LARGE SCALE GENOMIC DNA]</scope>
    <source>
        <strain evidence="3 4">CCP-18</strain>
    </source>
</reference>
<dbReference type="RefSeq" id="WP_127682604.1">
    <property type="nucleotide sequence ID" value="NZ_SACM01000002.1"/>
</dbReference>
<evidence type="ECO:0000313" key="4">
    <source>
        <dbReference type="Proteomes" id="UP000288587"/>
    </source>
</evidence>
<name>A0A3S3T931_9BURK</name>
<feature type="compositionally biased region" description="Basic and acidic residues" evidence="1">
    <location>
        <begin position="92"/>
        <end position="108"/>
    </location>
</feature>
<accession>A0A3S3T931</accession>
<dbReference type="EMBL" id="SACM01000002">
    <property type="protein sequence ID" value="RVT86106.1"/>
    <property type="molecule type" value="Genomic_DNA"/>
</dbReference>
<comment type="caution">
    <text evidence="3">The sequence shown here is derived from an EMBL/GenBank/DDBJ whole genome shotgun (WGS) entry which is preliminary data.</text>
</comment>
<organism evidence="3 4">
    <name type="scientific">Inhella crocodyli</name>
    <dbReference type="NCBI Taxonomy" id="2499851"/>
    <lineage>
        <taxon>Bacteria</taxon>
        <taxon>Pseudomonadati</taxon>
        <taxon>Pseudomonadota</taxon>
        <taxon>Betaproteobacteria</taxon>
        <taxon>Burkholderiales</taxon>
        <taxon>Sphaerotilaceae</taxon>
        <taxon>Inhella</taxon>
    </lineage>
</organism>
<dbReference type="AlphaFoldDB" id="A0A3S3T931"/>
<keyword evidence="4" id="KW-1185">Reference proteome</keyword>
<evidence type="ECO:0008006" key="5">
    <source>
        <dbReference type="Google" id="ProtNLM"/>
    </source>
</evidence>
<feature type="chain" id="PRO_5018778324" description="Periplasmic heavy metal sensor" evidence="2">
    <location>
        <begin position="25"/>
        <end position="108"/>
    </location>
</feature>
<feature type="region of interest" description="Disordered" evidence="1">
    <location>
        <begin position="21"/>
        <end position="42"/>
    </location>
</feature>
<feature type="signal peptide" evidence="2">
    <location>
        <begin position="1"/>
        <end position="24"/>
    </location>
</feature>